<feature type="active site" description="Proton donor" evidence="6">
    <location>
        <position position="240"/>
    </location>
</feature>
<keyword evidence="4" id="KW-0732">Signal</keyword>
<dbReference type="SUPFAM" id="SSF52317">
    <property type="entry name" value="Class I glutamine amidotransferase-like"/>
    <property type="match status" value="1"/>
</dbReference>
<dbReference type="InterPro" id="IPR011697">
    <property type="entry name" value="Peptidase_C26"/>
</dbReference>
<dbReference type="Pfam" id="PF07722">
    <property type="entry name" value="Peptidase_C26"/>
    <property type="match status" value="1"/>
</dbReference>
<keyword evidence="9" id="KW-1185">Reference proteome</keyword>
<comment type="similarity">
    <text evidence="2">Belongs to the peptidase C26 family.</text>
</comment>
<evidence type="ECO:0000256" key="6">
    <source>
        <dbReference type="PIRSR" id="PIRSR615527-1"/>
    </source>
</evidence>
<evidence type="ECO:0000256" key="5">
    <source>
        <dbReference type="ARBA" id="ARBA00022801"/>
    </source>
</evidence>
<dbReference type="PROSITE" id="PS51273">
    <property type="entry name" value="GATASE_TYPE_1"/>
    <property type="match status" value="1"/>
</dbReference>
<comment type="catalytic activity">
    <reaction evidence="7">
        <text>(6S)-5,6,7,8-tetrahydrofolyl-(gamma-L-Glu)(n) + (n-1) H2O = (6S)-5,6,7,8-tetrahydrofolate + (n-1) L-glutamate</text>
        <dbReference type="Rhea" id="RHEA:56784"/>
        <dbReference type="Rhea" id="RHEA-COMP:14738"/>
        <dbReference type="ChEBI" id="CHEBI:15377"/>
        <dbReference type="ChEBI" id="CHEBI:29985"/>
        <dbReference type="ChEBI" id="CHEBI:57453"/>
        <dbReference type="ChEBI" id="CHEBI:141005"/>
        <dbReference type="EC" id="3.4.19.9"/>
    </reaction>
</comment>
<evidence type="ECO:0000256" key="2">
    <source>
        <dbReference type="ARBA" id="ARBA00011083"/>
    </source>
</evidence>
<evidence type="ECO:0000313" key="9">
    <source>
        <dbReference type="Proteomes" id="UP000694523"/>
    </source>
</evidence>
<dbReference type="GO" id="GO:0005576">
    <property type="term" value="C:extracellular region"/>
    <property type="evidence" value="ECO:0007669"/>
    <property type="project" value="UniProtKB-SubCell"/>
</dbReference>
<evidence type="ECO:0000256" key="4">
    <source>
        <dbReference type="ARBA" id="ARBA00022729"/>
    </source>
</evidence>
<comment type="subcellular location">
    <subcellularLocation>
        <location evidence="1">Secreted</location>
        <location evidence="1">Extracellular space</location>
    </subcellularLocation>
</comment>
<dbReference type="Proteomes" id="UP000694523">
    <property type="component" value="Unplaced"/>
</dbReference>
<reference evidence="8" key="1">
    <citation type="submission" date="2025-08" db="UniProtKB">
        <authorList>
            <consortium name="Ensembl"/>
        </authorList>
    </citation>
    <scope>IDENTIFICATION</scope>
</reference>
<reference evidence="8" key="2">
    <citation type="submission" date="2025-09" db="UniProtKB">
        <authorList>
            <consortium name="Ensembl"/>
        </authorList>
    </citation>
    <scope>IDENTIFICATION</scope>
</reference>
<proteinExistence type="inferred from homology"/>
<dbReference type="PANTHER" id="PTHR11315:SF20">
    <property type="entry name" value="GAMMA-GLUTAMYL HYDROLASE"/>
    <property type="match status" value="1"/>
</dbReference>
<keyword evidence="3" id="KW-0964">Secreted</keyword>
<name>A0A8C6TFZ1_9GOBI</name>
<dbReference type="Ensembl" id="ENSNMLT00000021966.1">
    <property type="protein sequence ID" value="ENSNMLP00000019545.1"/>
    <property type="gene ID" value="ENSNMLG00000012842.1"/>
</dbReference>
<dbReference type="PANTHER" id="PTHR11315">
    <property type="entry name" value="PROTEASE FAMILY C26 GAMMA-GLUTAMYL HYDROLASE"/>
    <property type="match status" value="1"/>
</dbReference>
<dbReference type="GO" id="GO:0046900">
    <property type="term" value="P:tetrahydrofolylpolyglutamate metabolic process"/>
    <property type="evidence" value="ECO:0007669"/>
    <property type="project" value="TreeGrafter"/>
</dbReference>
<dbReference type="AlphaFoldDB" id="A0A8C6TFZ1"/>
<dbReference type="InterPro" id="IPR015527">
    <property type="entry name" value="Pept_C26_g-glut_hydrolase"/>
</dbReference>
<evidence type="ECO:0000256" key="7">
    <source>
        <dbReference type="PROSITE-ProRule" id="PRU00607"/>
    </source>
</evidence>
<evidence type="ECO:0000313" key="8">
    <source>
        <dbReference type="Ensembl" id="ENSNMLP00000019545.1"/>
    </source>
</evidence>
<dbReference type="EC" id="3.4.19.9" evidence="7"/>
<sequence>RFPDCVEFEGLFLIRVDLKSGSCCLLYTAGILAQEVLRGATPNASSYIASSYVKALESAGARVIPVNIYNTEAEYKALFNSLNGILFPGGDVSITTSGYARAARIFYDLAIEANKKGDYFPVWGTCLGFEQLGVLTANVKEMEEILVRTNLTKVSVPLNFTQEANGSRLFRDFSDEMMEILATEPLTVNAHIWSISMETYHSNERLNKFYRVLSTNNDGPLEFISTFEAIDYPMYGVQWHPEKSPFEWNRDYYPHTANAVRVSFHFAEFFVSEARKSSHYFESEQAVRDLLIYHHHPTYTGDTYSVFEQKYFFGNGTSEPPKADPQVSCATGGAVRLLAQANALLATALFLFVVFSAD</sequence>
<dbReference type="GO" id="GO:0034722">
    <property type="term" value="F:gamma-glutamyl-peptidase activity"/>
    <property type="evidence" value="ECO:0007669"/>
    <property type="project" value="UniProtKB-UniRule"/>
</dbReference>
<organism evidence="8 9">
    <name type="scientific">Neogobius melanostomus</name>
    <name type="common">round goby</name>
    <dbReference type="NCBI Taxonomy" id="47308"/>
    <lineage>
        <taxon>Eukaryota</taxon>
        <taxon>Metazoa</taxon>
        <taxon>Chordata</taxon>
        <taxon>Craniata</taxon>
        <taxon>Vertebrata</taxon>
        <taxon>Euteleostomi</taxon>
        <taxon>Actinopterygii</taxon>
        <taxon>Neopterygii</taxon>
        <taxon>Teleostei</taxon>
        <taxon>Neoteleostei</taxon>
        <taxon>Acanthomorphata</taxon>
        <taxon>Gobiaria</taxon>
        <taxon>Gobiiformes</taxon>
        <taxon>Gobioidei</taxon>
        <taxon>Gobiidae</taxon>
        <taxon>Benthophilinae</taxon>
        <taxon>Neogobiini</taxon>
        <taxon>Neogobius</taxon>
    </lineage>
</organism>
<dbReference type="PROSITE" id="PS51275">
    <property type="entry name" value="PEPTIDASE_C26_GGH"/>
    <property type="match status" value="1"/>
</dbReference>
<accession>A0A8C6TFZ1</accession>
<evidence type="ECO:0000256" key="1">
    <source>
        <dbReference type="ARBA" id="ARBA00004239"/>
    </source>
</evidence>
<feature type="active site" evidence="7">
    <location>
        <position position="240"/>
    </location>
</feature>
<dbReference type="GO" id="GO:0005773">
    <property type="term" value="C:vacuole"/>
    <property type="evidence" value="ECO:0007669"/>
    <property type="project" value="TreeGrafter"/>
</dbReference>
<dbReference type="FunFam" id="3.40.50.880:FF:000024">
    <property type="entry name" value="Folate gamma-glutamyl hydrolase"/>
    <property type="match status" value="1"/>
</dbReference>
<evidence type="ECO:0000256" key="3">
    <source>
        <dbReference type="ARBA" id="ARBA00022525"/>
    </source>
</evidence>
<dbReference type="InterPro" id="IPR029062">
    <property type="entry name" value="Class_I_gatase-like"/>
</dbReference>
<keyword evidence="5 7" id="KW-0378">Hydrolase</keyword>
<protein>
    <recommendedName>
        <fullName evidence="7">folate gamma-glutamyl hydrolase</fullName>
        <ecNumber evidence="7">3.4.19.9</ecNumber>
    </recommendedName>
</protein>
<dbReference type="Gene3D" id="3.40.50.880">
    <property type="match status" value="1"/>
</dbReference>
<feature type="active site" description="Nucleophile" evidence="6 7">
    <location>
        <position position="126"/>
    </location>
</feature>